<dbReference type="Pfam" id="PF01551">
    <property type="entry name" value="Peptidase_M23"/>
    <property type="match status" value="1"/>
</dbReference>
<sequence length="344" mass="39787">MFWMGKKLLSLVLIIALGTHLWTVSPVAATRKENKFEAERQALFEKMETLTGVPWYFLAAMDQYERNIQRARQDLKERKGLVSIAVPPRMWSGPTNPDPYDSVPESIRFFGGIGKDGNEDGTADPGNSIDVLYTVTKYLSDTGLSRDDLRIGLWRYYQNPTAVDIISHIAKVYQHFGTTQLDRNHFIMPLQYNYTYHNTWGDRRGWGGLRIHEGTDIFADYGTPVFSTSYGYVELKGWNRYGGWRIGIRDLRNNYHYYAHLSRFNKEIKKGDVVEPGQVIGYVGSSGYGPPGTSGKFPPHLHYGIYKYNGRTTFSFDPYPFLKAWERKEYKKRKKTRKAKRKRS</sequence>
<dbReference type="InterPro" id="IPR016047">
    <property type="entry name" value="M23ase_b-sheet_dom"/>
</dbReference>
<reference evidence="3 4" key="1">
    <citation type="submission" date="2018-04" db="EMBL/GenBank/DDBJ databases">
        <title>Genomic Encyclopedia of Archaeal and Bacterial Type Strains, Phase II (KMG-II): from individual species to whole genera.</title>
        <authorList>
            <person name="Goeker M."/>
        </authorList>
    </citation>
    <scope>NUCLEOTIDE SEQUENCE [LARGE SCALE GENOMIC DNA]</scope>
    <source>
        <strain evidence="3 4">DSM 45787</strain>
    </source>
</reference>
<protein>
    <submittedName>
        <fullName evidence="3">Peptidase M23-like protein</fullName>
    </submittedName>
</protein>
<comment type="caution">
    <text evidence="3">The sequence shown here is derived from an EMBL/GenBank/DDBJ whole genome shotgun (WGS) entry which is preliminary data.</text>
</comment>
<gene>
    <name evidence="3" type="ORF">C8P63_11318</name>
</gene>
<proteinExistence type="predicted"/>
<dbReference type="InterPro" id="IPR050570">
    <property type="entry name" value="Cell_wall_metabolism_enzyme"/>
</dbReference>
<organism evidence="3 4">
    <name type="scientific">Melghirimyces profundicolus</name>
    <dbReference type="NCBI Taxonomy" id="1242148"/>
    <lineage>
        <taxon>Bacteria</taxon>
        <taxon>Bacillati</taxon>
        <taxon>Bacillota</taxon>
        <taxon>Bacilli</taxon>
        <taxon>Bacillales</taxon>
        <taxon>Thermoactinomycetaceae</taxon>
        <taxon>Melghirimyces</taxon>
    </lineage>
</organism>
<dbReference type="CDD" id="cd12797">
    <property type="entry name" value="M23_peptidase"/>
    <property type="match status" value="1"/>
</dbReference>
<dbReference type="PANTHER" id="PTHR21666">
    <property type="entry name" value="PEPTIDASE-RELATED"/>
    <property type="match status" value="1"/>
</dbReference>
<dbReference type="SUPFAM" id="SSF51261">
    <property type="entry name" value="Duplicated hybrid motif"/>
    <property type="match status" value="1"/>
</dbReference>
<dbReference type="Gene3D" id="2.70.70.10">
    <property type="entry name" value="Glucose Permease (Domain IIA)"/>
    <property type="match status" value="1"/>
</dbReference>
<feature type="domain" description="M23ase beta-sheet core" evidence="2">
    <location>
        <begin position="211"/>
        <end position="309"/>
    </location>
</feature>
<evidence type="ECO:0000256" key="1">
    <source>
        <dbReference type="ARBA" id="ARBA00022729"/>
    </source>
</evidence>
<name>A0A2T6BSM5_9BACL</name>
<dbReference type="PANTHER" id="PTHR21666:SF289">
    <property type="entry name" value="L-ALA--D-GLU ENDOPEPTIDASE"/>
    <property type="match status" value="1"/>
</dbReference>
<keyword evidence="1" id="KW-0732">Signal</keyword>
<evidence type="ECO:0000259" key="2">
    <source>
        <dbReference type="Pfam" id="PF01551"/>
    </source>
</evidence>
<dbReference type="InterPro" id="IPR011055">
    <property type="entry name" value="Dup_hybrid_motif"/>
</dbReference>
<dbReference type="EMBL" id="QBKR01000013">
    <property type="protein sequence ID" value="PTX59073.1"/>
    <property type="molecule type" value="Genomic_DNA"/>
</dbReference>
<dbReference type="GO" id="GO:0004222">
    <property type="term" value="F:metalloendopeptidase activity"/>
    <property type="evidence" value="ECO:0007669"/>
    <property type="project" value="TreeGrafter"/>
</dbReference>
<keyword evidence="4" id="KW-1185">Reference proteome</keyword>
<dbReference type="AlphaFoldDB" id="A0A2T6BSM5"/>
<evidence type="ECO:0000313" key="4">
    <source>
        <dbReference type="Proteomes" id="UP000244240"/>
    </source>
</evidence>
<dbReference type="Proteomes" id="UP000244240">
    <property type="component" value="Unassembled WGS sequence"/>
</dbReference>
<accession>A0A2T6BSM5</accession>
<evidence type="ECO:0000313" key="3">
    <source>
        <dbReference type="EMBL" id="PTX59073.1"/>
    </source>
</evidence>